<accession>A0A2P2PAV8</accession>
<dbReference type="EMBL" id="GGEC01071363">
    <property type="protein sequence ID" value="MBX51847.1"/>
    <property type="molecule type" value="Transcribed_RNA"/>
</dbReference>
<reference evidence="1" key="1">
    <citation type="submission" date="2018-02" db="EMBL/GenBank/DDBJ databases">
        <title>Rhizophora mucronata_Transcriptome.</title>
        <authorList>
            <person name="Meera S.P."/>
            <person name="Sreeshan A."/>
            <person name="Augustine A."/>
        </authorList>
    </citation>
    <scope>NUCLEOTIDE SEQUENCE</scope>
    <source>
        <tissue evidence="1">Leaf</tissue>
    </source>
</reference>
<sequence>MPKDLCIPRTMKWPLPISNQIFSLNKLVSHVVESPLK</sequence>
<dbReference type="AlphaFoldDB" id="A0A2P2PAV8"/>
<protein>
    <submittedName>
        <fullName evidence="1">Uncharacterized protein</fullName>
    </submittedName>
</protein>
<organism evidence="1">
    <name type="scientific">Rhizophora mucronata</name>
    <name type="common">Asiatic mangrove</name>
    <dbReference type="NCBI Taxonomy" id="61149"/>
    <lineage>
        <taxon>Eukaryota</taxon>
        <taxon>Viridiplantae</taxon>
        <taxon>Streptophyta</taxon>
        <taxon>Embryophyta</taxon>
        <taxon>Tracheophyta</taxon>
        <taxon>Spermatophyta</taxon>
        <taxon>Magnoliopsida</taxon>
        <taxon>eudicotyledons</taxon>
        <taxon>Gunneridae</taxon>
        <taxon>Pentapetalae</taxon>
        <taxon>rosids</taxon>
        <taxon>fabids</taxon>
        <taxon>Malpighiales</taxon>
        <taxon>Rhizophoraceae</taxon>
        <taxon>Rhizophora</taxon>
    </lineage>
</organism>
<proteinExistence type="predicted"/>
<name>A0A2P2PAV8_RHIMU</name>
<evidence type="ECO:0000313" key="1">
    <source>
        <dbReference type="EMBL" id="MBX51847.1"/>
    </source>
</evidence>